<evidence type="ECO:0000256" key="1">
    <source>
        <dbReference type="ARBA" id="ARBA00000971"/>
    </source>
</evidence>
<evidence type="ECO:0000256" key="3">
    <source>
        <dbReference type="ARBA" id="ARBA00023110"/>
    </source>
</evidence>
<evidence type="ECO:0000256" key="4">
    <source>
        <dbReference type="ARBA" id="ARBA00023235"/>
    </source>
</evidence>
<feature type="compositionally biased region" description="Basic and acidic residues" evidence="6">
    <location>
        <begin position="49"/>
        <end position="67"/>
    </location>
</feature>
<keyword evidence="3 5" id="KW-0697">Rotamase</keyword>
<dbReference type="Pfam" id="PF00160">
    <property type="entry name" value="Pro_isomerase"/>
    <property type="match status" value="1"/>
</dbReference>
<feature type="domain" description="PPIase cyclophilin-type" evidence="7">
    <location>
        <begin position="104"/>
        <end position="252"/>
    </location>
</feature>
<evidence type="ECO:0000256" key="6">
    <source>
        <dbReference type="SAM" id="MobiDB-lite"/>
    </source>
</evidence>
<dbReference type="PROSITE" id="PS00170">
    <property type="entry name" value="CSA_PPIASE_1"/>
    <property type="match status" value="1"/>
</dbReference>
<accession>A0A7S2SRD0</accession>
<evidence type="ECO:0000259" key="7">
    <source>
        <dbReference type="PROSITE" id="PS50072"/>
    </source>
</evidence>
<feature type="compositionally biased region" description="Pro residues" evidence="6">
    <location>
        <begin position="75"/>
        <end position="85"/>
    </location>
</feature>
<comment type="similarity">
    <text evidence="5">Belongs to the cyclophilin-type PPIase family.</text>
</comment>
<evidence type="ECO:0000256" key="2">
    <source>
        <dbReference type="ARBA" id="ARBA00022729"/>
    </source>
</evidence>
<proteinExistence type="inferred from homology"/>
<dbReference type="SUPFAM" id="SSF50891">
    <property type="entry name" value="Cyclophilin-like"/>
    <property type="match status" value="1"/>
</dbReference>
<dbReference type="PANTHER" id="PTHR11071">
    <property type="entry name" value="PEPTIDYL-PROLYL CIS-TRANS ISOMERASE"/>
    <property type="match status" value="1"/>
</dbReference>
<dbReference type="PRINTS" id="PR00153">
    <property type="entry name" value="CSAPPISMRASE"/>
</dbReference>
<dbReference type="GO" id="GO:0005737">
    <property type="term" value="C:cytoplasm"/>
    <property type="evidence" value="ECO:0007669"/>
    <property type="project" value="TreeGrafter"/>
</dbReference>
<dbReference type="Gene3D" id="2.40.100.10">
    <property type="entry name" value="Cyclophilin-like"/>
    <property type="match status" value="1"/>
</dbReference>
<organism evidence="8">
    <name type="scientific">Rhizochromulina marina</name>
    <dbReference type="NCBI Taxonomy" id="1034831"/>
    <lineage>
        <taxon>Eukaryota</taxon>
        <taxon>Sar</taxon>
        <taxon>Stramenopiles</taxon>
        <taxon>Ochrophyta</taxon>
        <taxon>Dictyochophyceae</taxon>
        <taxon>Rhizochromulinales</taxon>
        <taxon>Rhizochromulina</taxon>
    </lineage>
</organism>
<dbReference type="PROSITE" id="PS50072">
    <property type="entry name" value="CSA_PPIASE_2"/>
    <property type="match status" value="1"/>
</dbReference>
<dbReference type="GO" id="GO:0016018">
    <property type="term" value="F:cyclosporin A binding"/>
    <property type="evidence" value="ECO:0007669"/>
    <property type="project" value="TreeGrafter"/>
</dbReference>
<dbReference type="FunFam" id="2.40.100.10:FF:000019">
    <property type="entry name" value="Peptidyl-prolyl cis-trans isomerase"/>
    <property type="match status" value="1"/>
</dbReference>
<comment type="catalytic activity">
    <reaction evidence="1 5">
        <text>[protein]-peptidylproline (omega=180) = [protein]-peptidylproline (omega=0)</text>
        <dbReference type="Rhea" id="RHEA:16237"/>
        <dbReference type="Rhea" id="RHEA-COMP:10747"/>
        <dbReference type="Rhea" id="RHEA-COMP:10748"/>
        <dbReference type="ChEBI" id="CHEBI:83833"/>
        <dbReference type="ChEBI" id="CHEBI:83834"/>
        <dbReference type="EC" id="5.2.1.8"/>
    </reaction>
</comment>
<feature type="compositionally biased region" description="Basic and acidic residues" evidence="6">
    <location>
        <begin position="28"/>
        <end position="40"/>
    </location>
</feature>
<keyword evidence="4 5" id="KW-0413">Isomerase</keyword>
<dbReference type="InterPro" id="IPR002130">
    <property type="entry name" value="Cyclophilin-type_PPIase_dom"/>
</dbReference>
<dbReference type="EMBL" id="HBHJ01028057">
    <property type="protein sequence ID" value="CAD9707571.1"/>
    <property type="molecule type" value="Transcribed_RNA"/>
</dbReference>
<dbReference type="GO" id="GO:0003755">
    <property type="term" value="F:peptidyl-prolyl cis-trans isomerase activity"/>
    <property type="evidence" value="ECO:0007669"/>
    <property type="project" value="UniProtKB-UniRule"/>
</dbReference>
<feature type="region of interest" description="Disordered" evidence="6">
    <location>
        <begin position="1"/>
        <end position="86"/>
    </location>
</feature>
<keyword evidence="2" id="KW-0732">Signal</keyword>
<reference evidence="8" key="1">
    <citation type="submission" date="2021-01" db="EMBL/GenBank/DDBJ databases">
        <authorList>
            <person name="Corre E."/>
            <person name="Pelletier E."/>
            <person name="Niang G."/>
            <person name="Scheremetjew M."/>
            <person name="Finn R."/>
            <person name="Kale V."/>
            <person name="Holt S."/>
            <person name="Cochrane G."/>
            <person name="Meng A."/>
            <person name="Brown T."/>
            <person name="Cohen L."/>
        </authorList>
    </citation>
    <scope>NUCLEOTIDE SEQUENCE</scope>
    <source>
        <strain evidence="8">CCMP1243</strain>
    </source>
</reference>
<dbReference type="PANTHER" id="PTHR11071:SF561">
    <property type="entry name" value="PEPTIDYL-PROLYL CIS-TRANS ISOMERASE D-RELATED"/>
    <property type="match status" value="1"/>
</dbReference>
<evidence type="ECO:0000256" key="5">
    <source>
        <dbReference type="RuleBase" id="RU363019"/>
    </source>
</evidence>
<name>A0A7S2SRD0_9STRA</name>
<comment type="function">
    <text evidence="5">PPIases accelerate the folding of proteins. It catalyzes the cis-trans isomerization of proline imidic peptide bonds in oligopeptides.</text>
</comment>
<dbReference type="GO" id="GO:0006457">
    <property type="term" value="P:protein folding"/>
    <property type="evidence" value="ECO:0007669"/>
    <property type="project" value="InterPro"/>
</dbReference>
<dbReference type="InterPro" id="IPR029000">
    <property type="entry name" value="Cyclophilin-like_dom_sf"/>
</dbReference>
<dbReference type="EC" id="5.2.1.8" evidence="5"/>
<dbReference type="AlphaFoldDB" id="A0A7S2SRD0"/>
<sequence>MLGFRKPKGKPGEAPRRKRAWELDQEEDVKAADEGSERQTSKAFLQLRQDLEARAQRVKDAEKRQQEGTKTPARAAPPSPPPPPDRICVFLDIETKARGKHAVPVGRLKIELFNDLVPRTAENFRSLCSGDHRGLWYRDNIFHRIIPGFMAQGGDITREDGSGGRSIYGETFEDESLLGKHDKPGILSMANSGRHTNNSQFFLTFKPTPWLDGKHVVFGEVVAGFSVLKSIERAGSKEGEPKEQVIIASCGAIPSS</sequence>
<gene>
    <name evidence="8" type="ORF">RMAR1173_LOCUS18562</name>
</gene>
<protein>
    <recommendedName>
        <fullName evidence="5">Peptidyl-prolyl cis-trans isomerase</fullName>
        <shortName evidence="5">PPIase</shortName>
        <ecNumber evidence="5">5.2.1.8</ecNumber>
    </recommendedName>
</protein>
<evidence type="ECO:0000313" key="8">
    <source>
        <dbReference type="EMBL" id="CAD9707571.1"/>
    </source>
</evidence>
<dbReference type="InterPro" id="IPR020892">
    <property type="entry name" value="Cyclophilin-type_PPIase_CS"/>
</dbReference>